<proteinExistence type="predicted"/>
<dbReference type="OMA" id="ILIYCEE"/>
<dbReference type="InterPro" id="IPR011993">
    <property type="entry name" value="PH-like_dom_sf"/>
</dbReference>
<protein>
    <submittedName>
        <fullName evidence="2">Uncharacterized protein</fullName>
    </submittedName>
</protein>
<reference evidence="2" key="2">
    <citation type="submission" date="2015-06" db="UniProtKB">
        <authorList>
            <consortium name="EnsemblMetazoa"/>
        </authorList>
    </citation>
    <scope>IDENTIFICATION</scope>
</reference>
<keyword evidence="3" id="KW-1185">Reference proteome</keyword>
<evidence type="ECO:0000256" key="1">
    <source>
        <dbReference type="SAM" id="MobiDB-lite"/>
    </source>
</evidence>
<dbReference type="AlphaFoldDB" id="T1KJ60"/>
<dbReference type="EMBL" id="CAEY01000119">
    <property type="status" value="NOT_ANNOTATED_CDS"/>
    <property type="molecule type" value="Genomic_DNA"/>
</dbReference>
<evidence type="ECO:0000313" key="3">
    <source>
        <dbReference type="Proteomes" id="UP000015104"/>
    </source>
</evidence>
<reference evidence="3" key="1">
    <citation type="submission" date="2011-08" db="EMBL/GenBank/DDBJ databases">
        <authorList>
            <person name="Rombauts S."/>
        </authorList>
    </citation>
    <scope>NUCLEOTIDE SEQUENCE</scope>
    <source>
        <strain evidence="3">London</strain>
    </source>
</reference>
<sequence>MSYAFDQHDLADVAVKGVFCVKLPPNVRSTGAWKVWSPKLLVIKPQTSEINGRHASRSNNKLILTIFKSSKMKDTSQGFVIQEILNPSRTIIFRCKSRKKPHAFTIYGDGKPMVHISGDSETESQLLIKSIRNLLWPPNPILSLSKTLGSFFEVSIIDNEISYRAGLLGVCGYLTITSEKVSLTCPQTGHVIQEWSMSAVSFRLVPQLNLKDNNKVVNMKTNENSSTGIGNILIYCEEASELIIQANRVRSSGNIIETTYSDELFQNFSLSLNEFDLTARFDDLWELNGSSKSPSQSISDRSSFTPVSSTRYSYNQSTSYSLSSSLSTNRSSAWLESSDIGIYDVPRPTNPVAINQSSNNGYASIIKPTNQQSILNTIPDLPSSVLDCSLNSKQWMSAELDYNSYSPINLATSLPTAVEILQDDHIYEEIRGMKAREERDELLDDGEDDIYEIIEPLRQTLFEEAENINPKKEANQLDNDKFNDEAIIGVLDDGSNLNENRPKSKSIPFNANTQCKNLKVNQLKSSPKGISRFNYFKLRRTLSESWPNQNRNQNLSP</sequence>
<dbReference type="HOGENOM" id="CLU_489475_0_0_1"/>
<gene>
    <name evidence="2" type="primary">107364502</name>
</gene>
<feature type="region of interest" description="Disordered" evidence="1">
    <location>
        <begin position="289"/>
        <end position="311"/>
    </location>
</feature>
<dbReference type="Gene3D" id="2.30.29.30">
    <property type="entry name" value="Pleckstrin-homology domain (PH domain)/Phosphotyrosine-binding domain (PTB)"/>
    <property type="match status" value="1"/>
</dbReference>
<organism evidence="2 3">
    <name type="scientific">Tetranychus urticae</name>
    <name type="common">Two-spotted spider mite</name>
    <dbReference type="NCBI Taxonomy" id="32264"/>
    <lineage>
        <taxon>Eukaryota</taxon>
        <taxon>Metazoa</taxon>
        <taxon>Ecdysozoa</taxon>
        <taxon>Arthropoda</taxon>
        <taxon>Chelicerata</taxon>
        <taxon>Arachnida</taxon>
        <taxon>Acari</taxon>
        <taxon>Acariformes</taxon>
        <taxon>Trombidiformes</taxon>
        <taxon>Prostigmata</taxon>
        <taxon>Eleutherengona</taxon>
        <taxon>Raphignathae</taxon>
        <taxon>Tetranychoidea</taxon>
        <taxon>Tetranychidae</taxon>
        <taxon>Tetranychus</taxon>
    </lineage>
</organism>
<name>T1KJ60_TETUR</name>
<dbReference type="Proteomes" id="UP000015104">
    <property type="component" value="Unassembled WGS sequence"/>
</dbReference>
<dbReference type="KEGG" id="tut:107364502"/>
<dbReference type="OrthoDB" id="6077994at2759"/>
<accession>T1KJ60</accession>
<dbReference type="EnsemblMetazoa" id="tetur12g03880.1">
    <property type="protein sequence ID" value="tetur12g03880.1"/>
    <property type="gene ID" value="tetur12g03880"/>
</dbReference>
<evidence type="ECO:0000313" key="2">
    <source>
        <dbReference type="EnsemblMetazoa" id="tetur12g03880.1"/>
    </source>
</evidence>